<feature type="compositionally biased region" description="Basic and acidic residues" evidence="4">
    <location>
        <begin position="1120"/>
        <end position="1138"/>
    </location>
</feature>
<dbReference type="PROSITE" id="PS50297">
    <property type="entry name" value="ANK_REP_REGION"/>
    <property type="match status" value="2"/>
</dbReference>
<evidence type="ECO:0000313" key="6">
    <source>
        <dbReference type="Proteomes" id="UP001172155"/>
    </source>
</evidence>
<gene>
    <name evidence="5" type="ORF">B0T18DRAFT_312363</name>
</gene>
<comment type="caution">
    <text evidence="5">The sequence shown here is derived from an EMBL/GenBank/DDBJ whole genome shotgun (WGS) entry which is preliminary data.</text>
</comment>
<sequence>MEDGIQQARRLLWSQRQLLDDGKTFGCLCAPFRFRSKEVYSYEEVNTVLASVVDSDGSIDVIKALLSLGADVNFFRRQDSRAWNTITLRQHRAYRSNLLLRATVQCRHETVRLLAAHADQENLDGVLRYAIIRGDVAVLQALLDRGANPTDLHDDFQNAVFQDRIDVVRALLSGHRLPCLSCRSIGLRIAVKNKSFDIIQLLLKCWGDINHDGAAALVKAVELSRPDIVSLLTSGPIKASPRSLDAALGKVAQLMTEKISSDALEMLGMCLSLGASGAETDRMLTEGVLDAVRQDRIELLDTILRLRRIPAQYEALALQQAVRSERVETLIKLLQFSPSSSSLKVAVSQAMEVADAEARFQLIRLLIDAGAQEECTAGALVQVVQMITEVEVTGKISGERPLFDLLLHDGRADVNYDGGRALQAAVQALSVPLAESIVAKVPSADTLGAALPWAIGIPDPESKQAFVQMLLRNPVSQDAVGNALVETFKAGSEHLSLIRLLLGRASVNHNNGEVFIFAVRNFEPAAFCLLLVQSVSYKALFTTIMEALRAPWETRSIVFGLMMKFLGADHLNASLKYVVLEERTDFELVEMLLGAGADVLLEGGVCIKNAASKLDLELLQILAKHSGKDELVFTQALSGIVAQSKQWIAHEHIELVQLLMHYGASGQVIDEAMLDVVNHLACRDDERHLRSILLNILFAAKADVNYQQGKAIAVAASKGDASLLSHLLSHNTTLAATFNAISSAIMARHEENHLVELLSAFANRRASRTEIRSSVPRTLDPVMLCLKSYPGSARLVGALVKAGCNLDATVPMHVSSERLGKDGRRISPKPEPVSILMWALLETESAISPDVLRALIRHGADASYTTPRTRTTPLLLAAKSGKRDAVRILLESGARASSRDVLGRSALFFASQSGDAELVALLLKSGPSTNDGSLHEAARGFHVETTKLLLSAGHDPNFRSTRHNGLTALGELARHAALPEDATPVEETLRILRDAGASPLLRAHGKTIIFLALDNPDNVRIARILLEKVLLQTINSQENTFQRGVYNFSPTTYVSKGILLGPQSVELYRMLRGYGVENHFYANIGEIQPTDAVGLPEEIAEDERLRRRELPTEEPTPNEKSVRHHSDISHQWDVRRQNESPQSSTPHGHTKSRSLESGLTRGRQHDNLMAVHTRLASASPGRQGSSRSASSLEKDGQGWAEKRTNSQRKKQQKHEQLYEQDVVLAEKEMREMYHVRDRHESKMTTLKTHRGNVIGQVDLEELKRWHKRDEYIRGGSTDAKGI</sequence>
<dbReference type="InterPro" id="IPR036770">
    <property type="entry name" value="Ankyrin_rpt-contain_sf"/>
</dbReference>
<feature type="repeat" description="ANK" evidence="3">
    <location>
        <begin position="902"/>
        <end position="934"/>
    </location>
</feature>
<feature type="compositionally biased region" description="Polar residues" evidence="4">
    <location>
        <begin position="1180"/>
        <end position="1191"/>
    </location>
</feature>
<evidence type="ECO:0000256" key="4">
    <source>
        <dbReference type="SAM" id="MobiDB-lite"/>
    </source>
</evidence>
<dbReference type="InterPro" id="IPR050745">
    <property type="entry name" value="Multifunctional_regulatory"/>
</dbReference>
<dbReference type="SUPFAM" id="SSF48403">
    <property type="entry name" value="Ankyrin repeat"/>
    <property type="match status" value="2"/>
</dbReference>
<dbReference type="Pfam" id="PF12796">
    <property type="entry name" value="Ank_2"/>
    <property type="match status" value="1"/>
</dbReference>
<protein>
    <recommendedName>
        <fullName evidence="7">Ankyrin</fullName>
    </recommendedName>
</protein>
<dbReference type="PANTHER" id="PTHR24189">
    <property type="entry name" value="MYOTROPHIN"/>
    <property type="match status" value="1"/>
</dbReference>
<dbReference type="EMBL" id="JAUKUD010000001">
    <property type="protein sequence ID" value="KAK0754381.1"/>
    <property type="molecule type" value="Genomic_DNA"/>
</dbReference>
<accession>A0AA40KD10</accession>
<evidence type="ECO:0008006" key="7">
    <source>
        <dbReference type="Google" id="ProtNLM"/>
    </source>
</evidence>
<dbReference type="InterPro" id="IPR002110">
    <property type="entry name" value="Ankyrin_rpt"/>
</dbReference>
<feature type="region of interest" description="Disordered" evidence="4">
    <location>
        <begin position="1175"/>
        <end position="1216"/>
    </location>
</feature>
<dbReference type="Gene3D" id="1.25.40.20">
    <property type="entry name" value="Ankyrin repeat-containing domain"/>
    <property type="match status" value="4"/>
</dbReference>
<evidence type="ECO:0000256" key="1">
    <source>
        <dbReference type="ARBA" id="ARBA00022737"/>
    </source>
</evidence>
<dbReference type="PANTHER" id="PTHR24189:SF50">
    <property type="entry name" value="ANKYRIN REPEAT AND SOCS BOX PROTEIN 2"/>
    <property type="match status" value="1"/>
</dbReference>
<keyword evidence="2 3" id="KW-0040">ANK repeat</keyword>
<dbReference type="Proteomes" id="UP001172155">
    <property type="component" value="Unassembled WGS sequence"/>
</dbReference>
<evidence type="ECO:0000256" key="3">
    <source>
        <dbReference type="PROSITE-ProRule" id="PRU00023"/>
    </source>
</evidence>
<feature type="region of interest" description="Disordered" evidence="4">
    <location>
        <begin position="1102"/>
        <end position="1157"/>
    </location>
</feature>
<evidence type="ECO:0000256" key="2">
    <source>
        <dbReference type="ARBA" id="ARBA00023043"/>
    </source>
</evidence>
<dbReference type="SMART" id="SM00248">
    <property type="entry name" value="ANK"/>
    <property type="match status" value="13"/>
</dbReference>
<feature type="compositionally biased region" description="Basic and acidic residues" evidence="4">
    <location>
        <begin position="1102"/>
        <end position="1111"/>
    </location>
</feature>
<feature type="repeat" description="ANK" evidence="3">
    <location>
        <begin position="929"/>
        <end position="961"/>
    </location>
</feature>
<feature type="repeat" description="ANK" evidence="3">
    <location>
        <begin position="869"/>
        <end position="901"/>
    </location>
</feature>
<feature type="compositionally biased region" description="Basic and acidic residues" evidence="4">
    <location>
        <begin position="1192"/>
        <end position="1204"/>
    </location>
</feature>
<proteinExistence type="predicted"/>
<keyword evidence="6" id="KW-1185">Reference proteome</keyword>
<dbReference type="PROSITE" id="PS50088">
    <property type="entry name" value="ANK_REPEAT"/>
    <property type="match status" value="3"/>
</dbReference>
<name>A0AA40KD10_9PEZI</name>
<keyword evidence="1" id="KW-0677">Repeat</keyword>
<evidence type="ECO:0000313" key="5">
    <source>
        <dbReference type="EMBL" id="KAK0754381.1"/>
    </source>
</evidence>
<reference evidence="5" key="1">
    <citation type="submission" date="2023-06" db="EMBL/GenBank/DDBJ databases">
        <title>Genome-scale phylogeny and comparative genomics of the fungal order Sordariales.</title>
        <authorList>
            <consortium name="Lawrence Berkeley National Laboratory"/>
            <person name="Hensen N."/>
            <person name="Bonometti L."/>
            <person name="Westerberg I."/>
            <person name="Brannstrom I.O."/>
            <person name="Guillou S."/>
            <person name="Cros-Aarteil S."/>
            <person name="Calhoun S."/>
            <person name="Haridas S."/>
            <person name="Kuo A."/>
            <person name="Mondo S."/>
            <person name="Pangilinan J."/>
            <person name="Riley R."/>
            <person name="LaButti K."/>
            <person name="Andreopoulos B."/>
            <person name="Lipzen A."/>
            <person name="Chen C."/>
            <person name="Yanf M."/>
            <person name="Daum C."/>
            <person name="Ng V."/>
            <person name="Clum A."/>
            <person name="Steindorff A."/>
            <person name="Ohm R."/>
            <person name="Martin F."/>
            <person name="Silar P."/>
            <person name="Natvig D."/>
            <person name="Lalanne C."/>
            <person name="Gautier V."/>
            <person name="Ament-velasquez S.L."/>
            <person name="Kruys A."/>
            <person name="Hutchinson M.I."/>
            <person name="Powell A.J."/>
            <person name="Barry K."/>
            <person name="Miller A.N."/>
            <person name="Grigoriev I.V."/>
            <person name="Debuchy R."/>
            <person name="Gladieux P."/>
            <person name="Thoren M.H."/>
            <person name="Johannesson H."/>
        </authorList>
    </citation>
    <scope>NUCLEOTIDE SEQUENCE</scope>
    <source>
        <strain evidence="5">SMH3187-1</strain>
    </source>
</reference>
<organism evidence="5 6">
    <name type="scientific">Schizothecium vesticola</name>
    <dbReference type="NCBI Taxonomy" id="314040"/>
    <lineage>
        <taxon>Eukaryota</taxon>
        <taxon>Fungi</taxon>
        <taxon>Dikarya</taxon>
        <taxon>Ascomycota</taxon>
        <taxon>Pezizomycotina</taxon>
        <taxon>Sordariomycetes</taxon>
        <taxon>Sordariomycetidae</taxon>
        <taxon>Sordariales</taxon>
        <taxon>Schizotheciaceae</taxon>
        <taxon>Schizothecium</taxon>
    </lineage>
</organism>